<evidence type="ECO:0000313" key="2">
    <source>
        <dbReference type="EMBL" id="KAK7496373.1"/>
    </source>
</evidence>
<evidence type="ECO:0000313" key="3">
    <source>
        <dbReference type="Proteomes" id="UP001519460"/>
    </source>
</evidence>
<feature type="transmembrane region" description="Helical" evidence="1">
    <location>
        <begin position="28"/>
        <end position="51"/>
    </location>
</feature>
<protein>
    <submittedName>
        <fullName evidence="2">Uncharacterized protein</fullName>
    </submittedName>
</protein>
<keyword evidence="3" id="KW-1185">Reference proteome</keyword>
<keyword evidence="1" id="KW-0812">Transmembrane</keyword>
<gene>
    <name evidence="2" type="ORF">BaRGS_00012295</name>
</gene>
<comment type="caution">
    <text evidence="2">The sequence shown here is derived from an EMBL/GenBank/DDBJ whole genome shotgun (WGS) entry which is preliminary data.</text>
</comment>
<proteinExistence type="predicted"/>
<accession>A0ABD0LAH3</accession>
<dbReference type="EMBL" id="JACVVK020000067">
    <property type="protein sequence ID" value="KAK7496373.1"/>
    <property type="molecule type" value="Genomic_DNA"/>
</dbReference>
<evidence type="ECO:0000256" key="1">
    <source>
        <dbReference type="SAM" id="Phobius"/>
    </source>
</evidence>
<keyword evidence="1" id="KW-1133">Transmembrane helix</keyword>
<sequence length="109" mass="12098">MEMDATHAWKGRSVKTSVYNHNLKNWRLSLQSVGFIYTCIHTLTVTAVVVIRDHSKDPTNVKKFENTGQLLCLSSIYYQHCPNATSASVCVVAVCLQMALSPLSSLVLI</sequence>
<keyword evidence="1" id="KW-0472">Membrane</keyword>
<organism evidence="2 3">
    <name type="scientific">Batillaria attramentaria</name>
    <dbReference type="NCBI Taxonomy" id="370345"/>
    <lineage>
        <taxon>Eukaryota</taxon>
        <taxon>Metazoa</taxon>
        <taxon>Spiralia</taxon>
        <taxon>Lophotrochozoa</taxon>
        <taxon>Mollusca</taxon>
        <taxon>Gastropoda</taxon>
        <taxon>Caenogastropoda</taxon>
        <taxon>Sorbeoconcha</taxon>
        <taxon>Cerithioidea</taxon>
        <taxon>Batillariidae</taxon>
        <taxon>Batillaria</taxon>
    </lineage>
</organism>
<reference evidence="2 3" key="1">
    <citation type="journal article" date="2023" name="Sci. Data">
        <title>Genome assembly of the Korean intertidal mud-creeper Batillaria attramentaria.</title>
        <authorList>
            <person name="Patra A.K."/>
            <person name="Ho P.T."/>
            <person name="Jun S."/>
            <person name="Lee S.J."/>
            <person name="Kim Y."/>
            <person name="Won Y.J."/>
        </authorList>
    </citation>
    <scope>NUCLEOTIDE SEQUENCE [LARGE SCALE GENOMIC DNA]</scope>
    <source>
        <strain evidence="2">Wonlab-2016</strain>
    </source>
</reference>
<dbReference type="AlphaFoldDB" id="A0ABD0LAH3"/>
<name>A0ABD0LAH3_9CAEN</name>
<dbReference type="Proteomes" id="UP001519460">
    <property type="component" value="Unassembled WGS sequence"/>
</dbReference>